<accession>A0A5B7KEB9</accession>
<protein>
    <submittedName>
        <fullName evidence="1">Uncharacterized protein</fullName>
    </submittedName>
</protein>
<dbReference type="Proteomes" id="UP000324222">
    <property type="component" value="Unassembled WGS sequence"/>
</dbReference>
<sequence>MNSISVLLEPPPSPSLQELSTHITATFPPPSHCHRLPLLLLDRHLASTLHLHPTCIHFQPSNHSSVLPLGQDMHGFSE</sequence>
<evidence type="ECO:0000313" key="1">
    <source>
        <dbReference type="EMBL" id="MPD07023.1"/>
    </source>
</evidence>
<keyword evidence="2" id="KW-1185">Reference proteome</keyword>
<reference evidence="1 2" key="1">
    <citation type="submission" date="2019-05" db="EMBL/GenBank/DDBJ databases">
        <title>Another draft genome of Portunus trituberculatus and its Hox gene families provides insights of decapod evolution.</title>
        <authorList>
            <person name="Jeong J.-H."/>
            <person name="Song I."/>
            <person name="Kim S."/>
            <person name="Choi T."/>
            <person name="Kim D."/>
            <person name="Ryu S."/>
            <person name="Kim W."/>
        </authorList>
    </citation>
    <scope>NUCLEOTIDE SEQUENCE [LARGE SCALE GENOMIC DNA]</scope>
    <source>
        <tissue evidence="1">Muscle</tissue>
    </source>
</reference>
<gene>
    <name evidence="1" type="ORF">E2C01_102864</name>
</gene>
<evidence type="ECO:0000313" key="2">
    <source>
        <dbReference type="Proteomes" id="UP000324222"/>
    </source>
</evidence>
<comment type="caution">
    <text evidence="1">The sequence shown here is derived from an EMBL/GenBank/DDBJ whole genome shotgun (WGS) entry which is preliminary data.</text>
</comment>
<proteinExistence type="predicted"/>
<dbReference type="EMBL" id="VSRR010154349">
    <property type="protein sequence ID" value="MPD07023.1"/>
    <property type="molecule type" value="Genomic_DNA"/>
</dbReference>
<organism evidence="1 2">
    <name type="scientific">Portunus trituberculatus</name>
    <name type="common">Swimming crab</name>
    <name type="synonym">Neptunus trituberculatus</name>
    <dbReference type="NCBI Taxonomy" id="210409"/>
    <lineage>
        <taxon>Eukaryota</taxon>
        <taxon>Metazoa</taxon>
        <taxon>Ecdysozoa</taxon>
        <taxon>Arthropoda</taxon>
        <taxon>Crustacea</taxon>
        <taxon>Multicrustacea</taxon>
        <taxon>Malacostraca</taxon>
        <taxon>Eumalacostraca</taxon>
        <taxon>Eucarida</taxon>
        <taxon>Decapoda</taxon>
        <taxon>Pleocyemata</taxon>
        <taxon>Brachyura</taxon>
        <taxon>Eubrachyura</taxon>
        <taxon>Portunoidea</taxon>
        <taxon>Portunidae</taxon>
        <taxon>Portuninae</taxon>
        <taxon>Portunus</taxon>
    </lineage>
</organism>
<dbReference type="AlphaFoldDB" id="A0A5B7KEB9"/>
<name>A0A5B7KEB9_PORTR</name>